<feature type="chain" id="PRO_5009520221" evidence="2">
    <location>
        <begin position="24"/>
        <end position="351"/>
    </location>
</feature>
<evidence type="ECO:0000256" key="1">
    <source>
        <dbReference type="SAM" id="Phobius"/>
    </source>
</evidence>
<feature type="transmembrane region" description="Helical" evidence="1">
    <location>
        <begin position="326"/>
        <end position="350"/>
    </location>
</feature>
<keyword evidence="1" id="KW-1133">Transmembrane helix</keyword>
<accession>A0A1F5NW32</accession>
<feature type="transmembrane region" description="Helical" evidence="1">
    <location>
        <begin position="54"/>
        <end position="78"/>
    </location>
</feature>
<feature type="transmembrane region" description="Helical" evidence="1">
    <location>
        <begin position="181"/>
        <end position="209"/>
    </location>
</feature>
<keyword evidence="2" id="KW-0732">Signal</keyword>
<evidence type="ECO:0000313" key="3">
    <source>
        <dbReference type="EMBL" id="OGE81783.1"/>
    </source>
</evidence>
<feature type="transmembrane region" description="Helical" evidence="1">
    <location>
        <begin position="230"/>
        <end position="252"/>
    </location>
</feature>
<name>A0A1F5NW32_9BACT</name>
<gene>
    <name evidence="3" type="ORF">A2720_00110</name>
</gene>
<proteinExistence type="predicted"/>
<feature type="transmembrane region" description="Helical" evidence="1">
    <location>
        <begin position="98"/>
        <end position="118"/>
    </location>
</feature>
<reference evidence="3 4" key="1">
    <citation type="journal article" date="2016" name="Nat. Commun.">
        <title>Thousands of microbial genomes shed light on interconnected biogeochemical processes in an aquifer system.</title>
        <authorList>
            <person name="Anantharaman K."/>
            <person name="Brown C.T."/>
            <person name="Hug L.A."/>
            <person name="Sharon I."/>
            <person name="Castelle C.J."/>
            <person name="Probst A.J."/>
            <person name="Thomas B.C."/>
            <person name="Singh A."/>
            <person name="Wilkins M.J."/>
            <person name="Karaoz U."/>
            <person name="Brodie E.L."/>
            <person name="Williams K.H."/>
            <person name="Hubbard S.S."/>
            <person name="Banfield J.F."/>
        </authorList>
    </citation>
    <scope>NUCLEOTIDE SEQUENCE [LARGE SCALE GENOMIC DNA]</scope>
</reference>
<protein>
    <submittedName>
        <fullName evidence="3">Uncharacterized protein</fullName>
    </submittedName>
</protein>
<dbReference type="STRING" id="1817825.A2720_00110"/>
<keyword evidence="1" id="KW-0812">Transmembrane</keyword>
<evidence type="ECO:0000256" key="2">
    <source>
        <dbReference type="SAM" id="SignalP"/>
    </source>
</evidence>
<evidence type="ECO:0000313" key="4">
    <source>
        <dbReference type="Proteomes" id="UP000178892"/>
    </source>
</evidence>
<feature type="signal peptide" evidence="2">
    <location>
        <begin position="1"/>
        <end position="23"/>
    </location>
</feature>
<dbReference type="AlphaFoldDB" id="A0A1F5NW32"/>
<keyword evidence="1" id="KW-0472">Membrane</keyword>
<feature type="transmembrane region" description="Helical" evidence="1">
    <location>
        <begin position="288"/>
        <end position="305"/>
    </location>
</feature>
<dbReference type="Proteomes" id="UP000178892">
    <property type="component" value="Unassembled WGS sequence"/>
</dbReference>
<sequence>MKNKFILSICLVLLGLTVFSFVAAQGETGLVPCGQRGSNNECTLPHLVVLTMRVINFFVGISWIVAMFFMFWGSYGMVAAYGNQEKLTEAKGTFKDAVIGFFLIIIAFLLINFTVLAMTGKNFNQIMEFLPKPPASTSVLPFPQAFAATCDPGNISSELCNPIGETKDGQGRVVSPAPETLVALAIKMIFIFAGFTSLIPIVAMAFAGFAMVTSQGDSEGITRAKTAFKWTVYGFIMAVLSFVLTNAMMHLLGVGTLPDPNNPQGLAIDNPLATDDFVVFVKSWLERFLQVVGLIAVLMLVFNGFRYITAGGEEEQTTQAKNAMKWVAAGILTILLSYVIIKAAGALLGLS</sequence>
<dbReference type="InterPro" id="IPR043993">
    <property type="entry name" value="T4SS_pilin"/>
</dbReference>
<dbReference type="EMBL" id="MFEL01000004">
    <property type="protein sequence ID" value="OGE81783.1"/>
    <property type="molecule type" value="Genomic_DNA"/>
</dbReference>
<comment type="caution">
    <text evidence="3">The sequence shown here is derived from an EMBL/GenBank/DDBJ whole genome shotgun (WGS) entry which is preliminary data.</text>
</comment>
<dbReference type="Pfam" id="PF18895">
    <property type="entry name" value="T4SS_pilin"/>
    <property type="match status" value="2"/>
</dbReference>
<organism evidence="3 4">
    <name type="scientific">Candidatus Doudnabacteria bacterium RIFCSPHIGHO2_01_FULL_46_24</name>
    <dbReference type="NCBI Taxonomy" id="1817825"/>
    <lineage>
        <taxon>Bacteria</taxon>
        <taxon>Candidatus Doudnaibacteriota</taxon>
    </lineage>
</organism>